<proteinExistence type="predicted"/>
<protein>
    <submittedName>
        <fullName evidence="1">Uncharacterized protein</fullName>
    </submittedName>
</protein>
<dbReference type="OrthoDB" id="146552at2"/>
<dbReference type="RefSeq" id="WP_073528796.1">
    <property type="nucleotide sequence ID" value="NZ_MJAO01000001.1"/>
</dbReference>
<dbReference type="EMBL" id="MJAO01000001">
    <property type="protein sequence ID" value="OKB68726.1"/>
    <property type="molecule type" value="Genomic_DNA"/>
</dbReference>
<dbReference type="GO" id="GO:0030246">
    <property type="term" value="F:carbohydrate binding"/>
    <property type="evidence" value="ECO:0007669"/>
    <property type="project" value="InterPro"/>
</dbReference>
<dbReference type="Gene3D" id="2.70.98.10">
    <property type="match status" value="1"/>
</dbReference>
<evidence type="ECO:0000313" key="1">
    <source>
        <dbReference type="EMBL" id="OKB68726.1"/>
    </source>
</evidence>
<accession>A0A1Q4P6G3</accession>
<evidence type="ECO:0000313" key="2">
    <source>
        <dbReference type="Proteomes" id="UP000185770"/>
    </source>
</evidence>
<sequence>MKINIDLAPETFGVHRQELFRNADFAVSAHCCTERGPMLTLANRRGALAVLPHRGLAIWDAEFDGHSLKSGRRSARRSRKKHDDDTAFYPAWPNQDGAPLQMRRVWLQLAGDELALCGEGERLGRRGGRWRISPALRLAAQSAQFIIEMKITNLAEEPQPLRYVCGLNYGRIPEAVFRQNLPTPALLGDTLGQELLCSDDLSRYVDQAEFFMLASQGRRYVTRFATGQFNYGHRRIAVQGSRRSLSFVQPANCRPNAQEDEAGVMLGAGKTREFCVTTGVV</sequence>
<dbReference type="InterPro" id="IPR014718">
    <property type="entry name" value="GH-type_carb-bd"/>
</dbReference>
<dbReference type="AlphaFoldDB" id="A0A1Q4P6G3"/>
<organism evidence="1 2">
    <name type="scientific">Serratia marcescens</name>
    <dbReference type="NCBI Taxonomy" id="615"/>
    <lineage>
        <taxon>Bacteria</taxon>
        <taxon>Pseudomonadati</taxon>
        <taxon>Pseudomonadota</taxon>
        <taxon>Gammaproteobacteria</taxon>
        <taxon>Enterobacterales</taxon>
        <taxon>Yersiniaceae</taxon>
        <taxon>Serratia</taxon>
    </lineage>
</organism>
<dbReference type="Proteomes" id="UP000185770">
    <property type="component" value="Unassembled WGS sequence"/>
</dbReference>
<name>A0A1Q4P6G3_SERMA</name>
<gene>
    <name evidence="1" type="ORF">BHU62_01390</name>
</gene>
<reference evidence="1 2" key="1">
    <citation type="submission" date="2016-09" db="EMBL/GenBank/DDBJ databases">
        <title>Serratia marcescens MSU-97 and epiphytic antimycotic-producing bacteria.</title>
        <authorList>
            <person name="Matilla M.A."/>
        </authorList>
    </citation>
    <scope>NUCLEOTIDE SEQUENCE [LARGE SCALE GENOMIC DNA]</scope>
    <source>
        <strain evidence="1 2">MSU-97</strain>
    </source>
</reference>
<comment type="caution">
    <text evidence="1">The sequence shown here is derived from an EMBL/GenBank/DDBJ whole genome shotgun (WGS) entry which is preliminary data.</text>
</comment>